<organism evidence="2 3">
    <name type="scientific">Hydrogenovibrio crunogenus</name>
    <dbReference type="NCBI Taxonomy" id="39765"/>
    <lineage>
        <taxon>Bacteria</taxon>
        <taxon>Pseudomonadati</taxon>
        <taxon>Pseudomonadota</taxon>
        <taxon>Gammaproteobacteria</taxon>
        <taxon>Thiotrichales</taxon>
        <taxon>Piscirickettsiaceae</taxon>
        <taxon>Hydrogenovibrio</taxon>
    </lineage>
</organism>
<evidence type="ECO:0000256" key="1">
    <source>
        <dbReference type="SAM" id="SignalP"/>
    </source>
</evidence>
<dbReference type="PANTHER" id="PTHR37691">
    <property type="entry name" value="BLR3518 PROTEIN"/>
    <property type="match status" value="1"/>
</dbReference>
<proteinExistence type="predicted"/>
<dbReference type="RefSeq" id="WP_135795563.1">
    <property type="nucleotide sequence ID" value="NZ_CP032096.1"/>
</dbReference>
<dbReference type="PANTHER" id="PTHR37691:SF1">
    <property type="entry name" value="BLR3518 PROTEIN"/>
    <property type="match status" value="1"/>
</dbReference>
<dbReference type="EMBL" id="CP032096">
    <property type="protein sequence ID" value="QBZ82896.1"/>
    <property type="molecule type" value="Genomic_DNA"/>
</dbReference>
<keyword evidence="1" id="KW-0732">Signal</keyword>
<feature type="signal peptide" evidence="1">
    <location>
        <begin position="1"/>
        <end position="26"/>
    </location>
</feature>
<accession>A0A4P7NYY5</accession>
<name>A0A4P7NYY5_9GAMM</name>
<protein>
    <submittedName>
        <fullName evidence="2">Uncharacterized protein</fullName>
    </submittedName>
</protein>
<evidence type="ECO:0000313" key="3">
    <source>
        <dbReference type="Proteomes" id="UP000296201"/>
    </source>
</evidence>
<sequence length="171" mass="19287" precursor="true">MLISLRYTQRMIVLLSALLFSSVSFAADSNIVTVKDKQDIKVVYDINQNNIEAGIGKGLYYLRGLLEAYQKQGVSEKQLHISVVVHGAAGYWLLKDKPYQEFTGNPFDVNANKKVVQELMDHGVSVELCHVTMKGHGWAENDVLPGVKIVFDAYTRMIDLQQQGYAYIKFI</sequence>
<evidence type="ECO:0000313" key="2">
    <source>
        <dbReference type="EMBL" id="QBZ82896.1"/>
    </source>
</evidence>
<reference evidence="2 3" key="1">
    <citation type="submission" date="2018-08" db="EMBL/GenBank/DDBJ databases">
        <title>Horizontal acquisition of hydrogen conversion ability and other habitat adaptations in Hydrogenovibrio crunogenus strains.</title>
        <authorList>
            <person name="Gonnella G."/>
            <person name="Adam N."/>
            <person name="Perner M."/>
        </authorList>
    </citation>
    <scope>NUCLEOTIDE SEQUENCE [LARGE SCALE GENOMIC DNA]</scope>
    <source>
        <strain evidence="2 3">SP-41</strain>
    </source>
</reference>
<dbReference type="Proteomes" id="UP000296201">
    <property type="component" value="Chromosome"/>
</dbReference>
<dbReference type="Pfam" id="PF02635">
    <property type="entry name" value="DsrE"/>
    <property type="match status" value="1"/>
</dbReference>
<dbReference type="InterPro" id="IPR003787">
    <property type="entry name" value="Sulphur_relay_DsrE/F-like"/>
</dbReference>
<dbReference type="Gene3D" id="3.40.1260.10">
    <property type="entry name" value="DsrEFH-like"/>
    <property type="match status" value="1"/>
</dbReference>
<gene>
    <name evidence="2" type="ORF">GHNINEIG_00935</name>
</gene>
<feature type="chain" id="PRO_5020643484" evidence="1">
    <location>
        <begin position="27"/>
        <end position="171"/>
    </location>
</feature>
<dbReference type="InterPro" id="IPR027396">
    <property type="entry name" value="DsrEFH-like"/>
</dbReference>
<dbReference type="AlphaFoldDB" id="A0A4P7NYY5"/>
<keyword evidence="3" id="KW-1185">Reference proteome</keyword>
<dbReference type="SUPFAM" id="SSF75169">
    <property type="entry name" value="DsrEFH-like"/>
    <property type="match status" value="1"/>
</dbReference>
<dbReference type="OrthoDB" id="14053at2"/>